<dbReference type="Gene3D" id="3.10.450.50">
    <property type="match status" value="1"/>
</dbReference>
<reference evidence="1" key="2">
    <citation type="submission" date="2020-09" db="EMBL/GenBank/DDBJ databases">
        <authorList>
            <person name="Sun Q."/>
            <person name="Zhou Y."/>
        </authorList>
    </citation>
    <scope>NUCLEOTIDE SEQUENCE</scope>
    <source>
        <strain evidence="1">CGMCC 1.15448</strain>
    </source>
</reference>
<gene>
    <name evidence="1" type="ORF">GCM10011511_19100</name>
</gene>
<accession>A0A8J2XSJ7</accession>
<comment type="caution">
    <text evidence="1">The sequence shown here is derived from an EMBL/GenBank/DDBJ whole genome shotgun (WGS) entry which is preliminary data.</text>
</comment>
<reference evidence="1" key="1">
    <citation type="journal article" date="2014" name="Int. J. Syst. Evol. Microbiol.">
        <title>Complete genome sequence of Corynebacterium casei LMG S-19264T (=DSM 44701T), isolated from a smear-ripened cheese.</title>
        <authorList>
            <consortium name="US DOE Joint Genome Institute (JGI-PGF)"/>
            <person name="Walter F."/>
            <person name="Albersmeier A."/>
            <person name="Kalinowski J."/>
            <person name="Ruckert C."/>
        </authorList>
    </citation>
    <scope>NUCLEOTIDE SEQUENCE</scope>
    <source>
        <strain evidence="1">CGMCC 1.15448</strain>
    </source>
</reference>
<dbReference type="SUPFAM" id="SSF54427">
    <property type="entry name" value="NTF2-like"/>
    <property type="match status" value="1"/>
</dbReference>
<keyword evidence="2" id="KW-1185">Reference proteome</keyword>
<dbReference type="AlphaFoldDB" id="A0A8J2XSJ7"/>
<evidence type="ECO:0008006" key="3">
    <source>
        <dbReference type="Google" id="ProtNLM"/>
    </source>
</evidence>
<organism evidence="1 2">
    <name type="scientific">Puia dinghuensis</name>
    <dbReference type="NCBI Taxonomy" id="1792502"/>
    <lineage>
        <taxon>Bacteria</taxon>
        <taxon>Pseudomonadati</taxon>
        <taxon>Bacteroidota</taxon>
        <taxon>Chitinophagia</taxon>
        <taxon>Chitinophagales</taxon>
        <taxon>Chitinophagaceae</taxon>
        <taxon>Puia</taxon>
    </lineage>
</organism>
<dbReference type="EMBL" id="BMJC01000002">
    <property type="protein sequence ID" value="GGA96006.1"/>
    <property type="molecule type" value="Genomic_DNA"/>
</dbReference>
<proteinExistence type="predicted"/>
<dbReference type="InterPro" id="IPR032710">
    <property type="entry name" value="NTF2-like_dom_sf"/>
</dbReference>
<dbReference type="Pfam" id="PF07366">
    <property type="entry name" value="SnoaL"/>
    <property type="match status" value="1"/>
</dbReference>
<protein>
    <recommendedName>
        <fullName evidence="3">Ester cyclase</fullName>
    </recommendedName>
</protein>
<dbReference type="PANTHER" id="PTHR38436:SF1">
    <property type="entry name" value="ESTER CYCLASE"/>
    <property type="match status" value="1"/>
</dbReference>
<evidence type="ECO:0000313" key="1">
    <source>
        <dbReference type="EMBL" id="GGA96006.1"/>
    </source>
</evidence>
<name>A0A8J2XSJ7_9BACT</name>
<dbReference type="PANTHER" id="PTHR38436">
    <property type="entry name" value="POLYKETIDE CYCLASE SNOAL-LIKE DOMAIN"/>
    <property type="match status" value="1"/>
</dbReference>
<sequence>MLFTTEKNKAIVCRFNKEVIEEGNLESFHELVSPDAINHAAPEGMSNGPESMQHFLFHVLRVGFTDIKAEILDQIAEGDRVTTRKMLHGTHTGTFMGIPPSNKNVAIKVIDIIRLHEGRYVEYWGISNIPEVMRELSDPR</sequence>
<dbReference type="InterPro" id="IPR009959">
    <property type="entry name" value="Cyclase_SnoaL-like"/>
</dbReference>
<evidence type="ECO:0000313" key="2">
    <source>
        <dbReference type="Proteomes" id="UP000607559"/>
    </source>
</evidence>
<dbReference type="Proteomes" id="UP000607559">
    <property type="component" value="Unassembled WGS sequence"/>
</dbReference>
<dbReference type="GO" id="GO:0030638">
    <property type="term" value="P:polyketide metabolic process"/>
    <property type="evidence" value="ECO:0007669"/>
    <property type="project" value="InterPro"/>
</dbReference>
<dbReference type="RefSeq" id="WP_188930951.1">
    <property type="nucleotide sequence ID" value="NZ_BMJC01000002.1"/>
</dbReference>